<evidence type="ECO:0000256" key="1">
    <source>
        <dbReference type="ARBA" id="ARBA00004370"/>
    </source>
</evidence>
<dbReference type="SUPFAM" id="SSF117892">
    <property type="entry name" value="Band 7/SPFH domain"/>
    <property type="match status" value="1"/>
</dbReference>
<organism evidence="9">
    <name type="scientific">hydrothermal vent metagenome</name>
    <dbReference type="NCBI Taxonomy" id="652676"/>
    <lineage>
        <taxon>unclassified sequences</taxon>
        <taxon>metagenomes</taxon>
        <taxon>ecological metagenomes</taxon>
    </lineage>
</organism>
<evidence type="ECO:0000313" key="9">
    <source>
        <dbReference type="EMBL" id="VAX05648.1"/>
    </source>
</evidence>
<reference evidence="9" key="1">
    <citation type="submission" date="2018-06" db="EMBL/GenBank/DDBJ databases">
        <authorList>
            <person name="Zhirakovskaya E."/>
        </authorList>
    </citation>
    <scope>NUCLEOTIDE SEQUENCE</scope>
</reference>
<dbReference type="InterPro" id="IPR010201">
    <property type="entry name" value="HflK"/>
</dbReference>
<keyword evidence="5 7" id="KW-0472">Membrane</keyword>
<evidence type="ECO:0000256" key="2">
    <source>
        <dbReference type="ARBA" id="ARBA00006971"/>
    </source>
</evidence>
<evidence type="ECO:0000256" key="7">
    <source>
        <dbReference type="SAM" id="Phobius"/>
    </source>
</evidence>
<dbReference type="CDD" id="cd03404">
    <property type="entry name" value="SPFH_HflK"/>
    <property type="match status" value="1"/>
</dbReference>
<evidence type="ECO:0000256" key="6">
    <source>
        <dbReference type="SAM" id="MobiDB-lite"/>
    </source>
</evidence>
<feature type="region of interest" description="Disordered" evidence="6">
    <location>
        <begin position="357"/>
        <end position="395"/>
    </location>
</feature>
<protein>
    <submittedName>
        <fullName evidence="9">HflK protein</fullName>
    </submittedName>
</protein>
<keyword evidence="3 7" id="KW-0812">Transmembrane</keyword>
<dbReference type="EMBL" id="UOFY01000003">
    <property type="protein sequence ID" value="VAX05648.1"/>
    <property type="molecule type" value="Genomic_DNA"/>
</dbReference>
<evidence type="ECO:0000256" key="3">
    <source>
        <dbReference type="ARBA" id="ARBA00022692"/>
    </source>
</evidence>
<dbReference type="InterPro" id="IPR036013">
    <property type="entry name" value="Band_7/SPFH_dom_sf"/>
</dbReference>
<comment type="subcellular location">
    <subcellularLocation>
        <location evidence="1">Membrane</location>
    </subcellularLocation>
</comment>
<feature type="domain" description="Band 7" evidence="8">
    <location>
        <begin position="83"/>
        <end position="248"/>
    </location>
</feature>
<dbReference type="Gene3D" id="3.30.479.30">
    <property type="entry name" value="Band 7 domain"/>
    <property type="match status" value="1"/>
</dbReference>
<proteinExistence type="inferred from homology"/>
<accession>A0A3B1B2I0</accession>
<dbReference type="InterPro" id="IPR020980">
    <property type="entry name" value="Membrane_HflK_N"/>
</dbReference>
<sequence>MAWNEPGGSGNNGSGNKDPWGNRGNQGPPDLDEFIKKLQAKLGGLFGGKGGSGSTGGSGASSNAGSISLGLIAIVLLGVWALSGIYIVDQGRQGVVQQFGAFNTITEPGPHWYPRFIQTVEIVDVEDIRSVNLGHVSDEALMLTQDENIIDIKFTVQYKVKDAKDFLFNVRDPDLTLRQATESAVREVIGKNKLDFVITDGRVAVAAGVGELIQNILDSYGAGITVVNLNMQDAQPPEQVQQAFDDAIKAREDKQRSINEAEAYSNDVLPRARGKAARVVEEAKAYQEEVVAHAEGETERFLKVLGEYKKAPKVTRERMYLDAMEEVMAGTSKVMLDVKNSNNLMYLPLDKIISRKPSVVESDVTSTPTTTTRRRAPASSRDSRFNERQRSREVR</sequence>
<evidence type="ECO:0000256" key="5">
    <source>
        <dbReference type="ARBA" id="ARBA00023136"/>
    </source>
</evidence>
<evidence type="ECO:0000256" key="4">
    <source>
        <dbReference type="ARBA" id="ARBA00022989"/>
    </source>
</evidence>
<dbReference type="Pfam" id="PF12221">
    <property type="entry name" value="HflK_N"/>
    <property type="match status" value="1"/>
</dbReference>
<dbReference type="Pfam" id="PF01145">
    <property type="entry name" value="Band_7"/>
    <property type="match status" value="1"/>
</dbReference>
<keyword evidence="4 7" id="KW-1133">Transmembrane helix</keyword>
<feature type="region of interest" description="Disordered" evidence="6">
    <location>
        <begin position="1"/>
        <end position="30"/>
    </location>
</feature>
<evidence type="ECO:0000259" key="8">
    <source>
        <dbReference type="SMART" id="SM00244"/>
    </source>
</evidence>
<feature type="transmembrane region" description="Helical" evidence="7">
    <location>
        <begin position="67"/>
        <end position="88"/>
    </location>
</feature>
<dbReference type="InterPro" id="IPR050710">
    <property type="entry name" value="Band7/mec-2_domain"/>
</dbReference>
<dbReference type="GO" id="GO:0016020">
    <property type="term" value="C:membrane"/>
    <property type="evidence" value="ECO:0007669"/>
    <property type="project" value="UniProtKB-SubCell"/>
</dbReference>
<name>A0A3B1B2I0_9ZZZZ</name>
<feature type="compositionally biased region" description="Basic and acidic residues" evidence="6">
    <location>
        <begin position="381"/>
        <end position="395"/>
    </location>
</feature>
<dbReference type="NCBIfam" id="TIGR01933">
    <property type="entry name" value="hflK"/>
    <property type="match status" value="1"/>
</dbReference>
<dbReference type="AlphaFoldDB" id="A0A3B1B2I0"/>
<dbReference type="PANTHER" id="PTHR43327:SF2">
    <property type="entry name" value="MODULATOR OF FTSH PROTEASE HFLK"/>
    <property type="match status" value="1"/>
</dbReference>
<gene>
    <name evidence="9" type="ORF">MNBD_GAMMA25-1073</name>
</gene>
<feature type="compositionally biased region" description="Low complexity" evidence="6">
    <location>
        <begin position="357"/>
        <end position="371"/>
    </location>
</feature>
<dbReference type="InterPro" id="IPR001107">
    <property type="entry name" value="Band_7"/>
</dbReference>
<dbReference type="SMART" id="SM00244">
    <property type="entry name" value="PHB"/>
    <property type="match status" value="1"/>
</dbReference>
<comment type="similarity">
    <text evidence="2">Belongs to the band 7/mec-2 family. HflK subfamily.</text>
</comment>
<dbReference type="PANTHER" id="PTHR43327">
    <property type="entry name" value="STOMATIN-LIKE PROTEIN 2, MITOCHONDRIAL"/>
    <property type="match status" value="1"/>
</dbReference>